<proteinExistence type="predicted"/>
<dbReference type="InParanoid" id="A0A409X2B1"/>
<keyword evidence="2" id="KW-1185">Reference proteome</keyword>
<evidence type="ECO:0000313" key="2">
    <source>
        <dbReference type="Proteomes" id="UP000284842"/>
    </source>
</evidence>
<dbReference type="AlphaFoldDB" id="A0A409X2B1"/>
<gene>
    <name evidence="1" type="ORF">CVT24_013046</name>
</gene>
<evidence type="ECO:0008006" key="3">
    <source>
        <dbReference type="Google" id="ProtNLM"/>
    </source>
</evidence>
<name>A0A409X2B1_9AGAR</name>
<dbReference type="EMBL" id="NHTK01004798">
    <property type="protein sequence ID" value="PPQ84885.1"/>
    <property type="molecule type" value="Genomic_DNA"/>
</dbReference>
<reference evidence="1 2" key="1">
    <citation type="journal article" date="2018" name="Evol. Lett.">
        <title>Horizontal gene cluster transfer increased hallucinogenic mushroom diversity.</title>
        <authorList>
            <person name="Reynolds H.T."/>
            <person name="Vijayakumar V."/>
            <person name="Gluck-Thaler E."/>
            <person name="Korotkin H.B."/>
            <person name="Matheny P.B."/>
            <person name="Slot J.C."/>
        </authorList>
    </citation>
    <scope>NUCLEOTIDE SEQUENCE [LARGE SCALE GENOMIC DNA]</scope>
    <source>
        <strain evidence="1 2">2629</strain>
    </source>
</reference>
<protein>
    <recommendedName>
        <fullName evidence="3">RNase H type-1 domain-containing protein</fullName>
    </recommendedName>
</protein>
<dbReference type="OrthoDB" id="3253907at2759"/>
<evidence type="ECO:0000313" key="1">
    <source>
        <dbReference type="EMBL" id="PPQ84885.1"/>
    </source>
</evidence>
<sequence>MKPGPTYFDKRSAASKIEEEYRVFTRPSTNNSLDPELEDGVDIEETRTVTNEQDSQTPRIHELRIEIAARCLKQGELDTKVRTAIYFAENSEQNQIVTMDEGKISTTLGELAAIYEITSKLVDRSTNIRIITETNNIANVLRLKLKEHEDEDMIRNPYETPLRAVLSHLRSREGTFLMDTGKCKKAKALLASPETELNETEIKTKMFQNVKNFTVTGARLADMTQAKLYKGIKKFERYKLQQRYELQDNENANEAVKDGRNVDEFGNSETAWGLTEELLRKRIPNWTRPGLGRMLGQGYTKARKNQSKKEKSNKRLTTIVTTETMHLIWKLRWHSVINSRLKIDCLLTNRRKYGNKALSRGLVTDTWNGLLESDLNKEDEWVKPGVLVGIAPIRRESHTGSA</sequence>
<organism evidence="1 2">
    <name type="scientific">Panaeolus cyanescens</name>
    <dbReference type="NCBI Taxonomy" id="181874"/>
    <lineage>
        <taxon>Eukaryota</taxon>
        <taxon>Fungi</taxon>
        <taxon>Dikarya</taxon>
        <taxon>Basidiomycota</taxon>
        <taxon>Agaricomycotina</taxon>
        <taxon>Agaricomycetes</taxon>
        <taxon>Agaricomycetidae</taxon>
        <taxon>Agaricales</taxon>
        <taxon>Agaricineae</taxon>
        <taxon>Galeropsidaceae</taxon>
        <taxon>Panaeolus</taxon>
    </lineage>
</organism>
<dbReference type="Proteomes" id="UP000284842">
    <property type="component" value="Unassembled WGS sequence"/>
</dbReference>
<accession>A0A409X2B1</accession>
<comment type="caution">
    <text evidence="1">The sequence shown here is derived from an EMBL/GenBank/DDBJ whole genome shotgun (WGS) entry which is preliminary data.</text>
</comment>